<dbReference type="GO" id="GO:0031211">
    <property type="term" value="C:endoplasmic reticulum palmitoyltransferase complex"/>
    <property type="evidence" value="ECO:0007669"/>
    <property type="project" value="TreeGrafter"/>
</dbReference>
<dbReference type="Proteomes" id="UP000094389">
    <property type="component" value="Unassembled WGS sequence"/>
</dbReference>
<dbReference type="PANTHER" id="PTHR13254">
    <property type="entry name" value="GOLGI AUTOANTIGEN, GOLGIN SUBFAMILY A, 7"/>
    <property type="match status" value="1"/>
</dbReference>
<name>A0A1E4S1A5_CYBJN</name>
<keyword evidence="5" id="KW-0256">Endoplasmic reticulum</keyword>
<comment type="similarity">
    <text evidence="2">Belongs to the ERF4 family.</text>
</comment>
<dbReference type="InterPro" id="IPR051371">
    <property type="entry name" value="Ras_palmitoyltransferase"/>
</dbReference>
<reference evidence="9 10" key="1">
    <citation type="journal article" date="2016" name="Proc. Natl. Acad. Sci. U.S.A.">
        <title>Comparative genomics of biotechnologically important yeasts.</title>
        <authorList>
            <person name="Riley R."/>
            <person name="Haridas S."/>
            <person name="Wolfe K.H."/>
            <person name="Lopes M.R."/>
            <person name="Hittinger C.T."/>
            <person name="Goeker M."/>
            <person name="Salamov A.A."/>
            <person name="Wisecaver J.H."/>
            <person name="Long T.M."/>
            <person name="Calvey C.H."/>
            <person name="Aerts A.L."/>
            <person name="Barry K.W."/>
            <person name="Choi C."/>
            <person name="Clum A."/>
            <person name="Coughlan A.Y."/>
            <person name="Deshpande S."/>
            <person name="Douglass A.P."/>
            <person name="Hanson S.J."/>
            <person name="Klenk H.-P."/>
            <person name="LaButti K.M."/>
            <person name="Lapidus A."/>
            <person name="Lindquist E.A."/>
            <person name="Lipzen A.M."/>
            <person name="Meier-Kolthoff J.P."/>
            <person name="Ohm R.A."/>
            <person name="Otillar R.P."/>
            <person name="Pangilinan J.L."/>
            <person name="Peng Y."/>
            <person name="Rokas A."/>
            <person name="Rosa C.A."/>
            <person name="Scheuner C."/>
            <person name="Sibirny A.A."/>
            <person name="Slot J.C."/>
            <person name="Stielow J.B."/>
            <person name="Sun H."/>
            <person name="Kurtzman C.P."/>
            <person name="Blackwell M."/>
            <person name="Grigoriev I.V."/>
            <person name="Jeffries T.W."/>
        </authorList>
    </citation>
    <scope>NUCLEOTIDE SEQUENCE [LARGE SCALE GENOMIC DNA]</scope>
    <source>
        <strain evidence="10">ATCC 18201 / CBS 1600 / BCRC 20928 / JCM 3617 / NBRC 0987 / NRRL Y-1542</strain>
    </source>
</reference>
<feature type="region of interest" description="Disordered" evidence="7">
    <location>
        <begin position="1"/>
        <end position="24"/>
    </location>
</feature>
<feature type="domain" description="Golgin subfamily A member 7/ERF4" evidence="8">
    <location>
        <begin position="85"/>
        <end position="233"/>
    </location>
</feature>
<keyword evidence="6" id="KW-0472">Membrane</keyword>
<comment type="subunit">
    <text evidence="3">Interacts with ERF2.</text>
</comment>
<dbReference type="STRING" id="983966.A0A1E4S1A5"/>
<dbReference type="GO" id="GO:0005789">
    <property type="term" value="C:endoplasmic reticulum membrane"/>
    <property type="evidence" value="ECO:0007669"/>
    <property type="project" value="UniProtKB-SubCell"/>
</dbReference>
<evidence type="ECO:0000256" key="4">
    <source>
        <dbReference type="ARBA" id="ARBA00018463"/>
    </source>
</evidence>
<evidence type="ECO:0000256" key="6">
    <source>
        <dbReference type="ARBA" id="ARBA00023136"/>
    </source>
</evidence>
<evidence type="ECO:0000256" key="1">
    <source>
        <dbReference type="ARBA" id="ARBA00004406"/>
    </source>
</evidence>
<protein>
    <recommendedName>
        <fullName evidence="4">Ras modification protein ERF4</fullName>
    </recommendedName>
</protein>
<evidence type="ECO:0000256" key="3">
    <source>
        <dbReference type="ARBA" id="ARBA00011396"/>
    </source>
</evidence>
<evidence type="ECO:0000256" key="5">
    <source>
        <dbReference type="ARBA" id="ARBA00022824"/>
    </source>
</evidence>
<evidence type="ECO:0000259" key="8">
    <source>
        <dbReference type="Pfam" id="PF10256"/>
    </source>
</evidence>
<dbReference type="GO" id="GO:0006612">
    <property type="term" value="P:protein targeting to membrane"/>
    <property type="evidence" value="ECO:0007669"/>
    <property type="project" value="TreeGrafter"/>
</dbReference>
<sequence length="240" mass="27370">MTSNTAMIPSFTPSMNPSTKGTDHGVEDGVTGEKLLFFNYHEYSVKNYRLIGENTEDFHEQALIITHFPNFHVPRDSNTFEGTRIVRISRYFKGVGVFVPQFSPYLPGTEPAAIFGDDDTNAKFIVQGEYMGQFFGTSSYSPLSEYLTEKEFREIVEEINVQLRDAYNSWSLINLLLFVLDLLSFWIMSDLIHSLSKRKLDALFNFIDTRNKSLEKRGIKIISPRDSGFLSVCIVSTVKT</sequence>
<organism evidence="9 10">
    <name type="scientific">Cyberlindnera jadinii (strain ATCC 18201 / CBS 1600 / BCRC 20928 / JCM 3617 / NBRC 0987 / NRRL Y-1542)</name>
    <name type="common">Torula yeast</name>
    <name type="synonym">Candida utilis</name>
    <dbReference type="NCBI Taxonomy" id="983966"/>
    <lineage>
        <taxon>Eukaryota</taxon>
        <taxon>Fungi</taxon>
        <taxon>Dikarya</taxon>
        <taxon>Ascomycota</taxon>
        <taxon>Saccharomycotina</taxon>
        <taxon>Saccharomycetes</taxon>
        <taxon>Phaffomycetales</taxon>
        <taxon>Phaffomycetaceae</taxon>
        <taxon>Cyberlindnera</taxon>
    </lineage>
</organism>
<dbReference type="RefSeq" id="XP_020070325.1">
    <property type="nucleotide sequence ID" value="XM_020218008.1"/>
</dbReference>
<proteinExistence type="inferred from homology"/>
<feature type="compositionally biased region" description="Polar residues" evidence="7">
    <location>
        <begin position="1"/>
        <end position="20"/>
    </location>
</feature>
<comment type="subcellular location">
    <subcellularLocation>
        <location evidence="1">Endoplasmic reticulum membrane</location>
        <topology evidence="1">Peripheral membrane protein</topology>
    </subcellularLocation>
</comment>
<evidence type="ECO:0000313" key="9">
    <source>
        <dbReference type="EMBL" id="ODV73286.1"/>
    </source>
</evidence>
<accession>A0A1E4S1A5</accession>
<dbReference type="AlphaFoldDB" id="A0A1E4S1A5"/>
<dbReference type="OMA" id="CITHFPN"/>
<evidence type="ECO:0000256" key="7">
    <source>
        <dbReference type="SAM" id="MobiDB-lite"/>
    </source>
</evidence>
<dbReference type="OrthoDB" id="5377273at2759"/>
<dbReference type="EMBL" id="KV453931">
    <property type="protein sequence ID" value="ODV73286.1"/>
    <property type="molecule type" value="Genomic_DNA"/>
</dbReference>
<dbReference type="PANTHER" id="PTHR13254:SF0">
    <property type="entry name" value="GOLGIN SUBFAMILY A MEMBER 7_ERF4 DOMAIN-CONTAINING PROTEIN"/>
    <property type="match status" value="1"/>
</dbReference>
<evidence type="ECO:0000313" key="10">
    <source>
        <dbReference type="Proteomes" id="UP000094389"/>
    </source>
</evidence>
<keyword evidence="10" id="KW-1185">Reference proteome</keyword>
<dbReference type="GeneID" id="30992404"/>
<dbReference type="InterPro" id="IPR019383">
    <property type="entry name" value="Golgin_A_7/ERF4"/>
</dbReference>
<dbReference type="Pfam" id="PF10256">
    <property type="entry name" value="Erf4"/>
    <property type="match status" value="1"/>
</dbReference>
<evidence type="ECO:0000256" key="2">
    <source>
        <dbReference type="ARBA" id="ARBA00007732"/>
    </source>
</evidence>
<gene>
    <name evidence="9" type="ORF">CYBJADRAFT_91447</name>
</gene>